<keyword evidence="5" id="KW-1185">Reference proteome</keyword>
<evidence type="ECO:0000256" key="1">
    <source>
        <dbReference type="ARBA" id="ARBA00002844"/>
    </source>
</evidence>
<feature type="region of interest" description="Disordered" evidence="4">
    <location>
        <begin position="336"/>
        <end position="363"/>
    </location>
</feature>
<proteinExistence type="inferred from homology"/>
<feature type="compositionally biased region" description="Basic and acidic residues" evidence="4">
    <location>
        <begin position="336"/>
        <end position="345"/>
    </location>
</feature>
<feature type="region of interest" description="Disordered" evidence="4">
    <location>
        <begin position="150"/>
        <end position="183"/>
    </location>
</feature>
<accession>A0AAX6RF17</accession>
<feature type="compositionally biased region" description="Low complexity" evidence="4">
    <location>
        <begin position="350"/>
        <end position="361"/>
    </location>
</feature>
<evidence type="ECO:0000313" key="5">
    <source>
        <dbReference type="Proteomes" id="UP000694906"/>
    </source>
</evidence>
<evidence type="ECO:0000256" key="4">
    <source>
        <dbReference type="SAM" id="MobiDB-lite"/>
    </source>
</evidence>
<protein>
    <submittedName>
        <fullName evidence="6">cAMP-dependent protein kinase inhibitor beta</fullName>
    </submittedName>
</protein>
<dbReference type="Proteomes" id="UP000694906">
    <property type="component" value="Unplaced"/>
</dbReference>
<dbReference type="Pfam" id="PF02827">
    <property type="entry name" value="PKI"/>
    <property type="match status" value="1"/>
</dbReference>
<dbReference type="GeneID" id="101722377"/>
<comment type="similarity">
    <text evidence="2">Belongs to the PKI family.</text>
</comment>
<feature type="compositionally biased region" description="Basic residues" evidence="4">
    <location>
        <begin position="278"/>
        <end position="289"/>
    </location>
</feature>
<dbReference type="AlphaFoldDB" id="A0AAX6RF17"/>
<dbReference type="PANTHER" id="PTHR15416">
    <property type="entry name" value="CAMP-DEPENDENT PROTEIN KINASE INHIBITOR/PKI"/>
    <property type="match status" value="1"/>
</dbReference>
<evidence type="ECO:0000256" key="3">
    <source>
        <dbReference type="ARBA" id="ARBA00023013"/>
    </source>
</evidence>
<feature type="compositionally biased region" description="Basic and acidic residues" evidence="4">
    <location>
        <begin position="499"/>
        <end position="524"/>
    </location>
</feature>
<dbReference type="InterPro" id="IPR004171">
    <property type="entry name" value="cAMP_dep_PKI"/>
</dbReference>
<evidence type="ECO:0000256" key="2">
    <source>
        <dbReference type="ARBA" id="ARBA00006393"/>
    </source>
</evidence>
<reference evidence="6" key="1">
    <citation type="submission" date="2025-08" db="UniProtKB">
        <authorList>
            <consortium name="RefSeq"/>
        </authorList>
    </citation>
    <scope>IDENTIFICATION</scope>
</reference>
<name>A0AAX6RF17_HETGA</name>
<sequence length="524" mass="55698">MLPINSGGVIVRGVERACNDTPQNADIQGQLWLIILIIAECVEVAFSSGADAKHAVLGFLVGDGAGFTRLGPRPLGCRPDHRSIDLILVSGPRSPAREGSGRWSAQRREIAASEIRAQPGSGAPPPGAAALYPGLRSRALRRLWGAGTWRTDRARTRTPSPPLPLGPRQQRGQDGDGDGGAAASALGARLGTWREPGPRGRIGAQRVRTGRWALGAGRWSRVPAGSGRVGPERAPLPSSRGGAGLPLLRAGCWARHRPPLGFPRGLLGTTTSPYASGRKPRPRPQSRCRLRSCAHSALGRSALRDRALGPGTVQARGPGGRGSRRVHLEGEVRTRLGSRDPREGTRGFWRAASDSKSASRAPLAGASLYRPSRAAAGDAARAGVGSVPPRFGAALRSGPCPASPSSFSKKEFWKLGWSHFEARKESQSEFLRKPVLNSSTFLLETYPAMRTRSPTRPDPEPALSSFAASSRSGRRNALPDILGADASACEELPPPRSLSVKEDVQQKSEAAARDRLGNPREEEK</sequence>
<keyword evidence="3 6" id="KW-0649">Protein kinase inhibitor</keyword>
<feature type="region of interest" description="Disordered" evidence="4">
    <location>
        <begin position="450"/>
        <end position="524"/>
    </location>
</feature>
<feature type="compositionally biased region" description="Low complexity" evidence="4">
    <location>
        <begin position="462"/>
        <end position="471"/>
    </location>
</feature>
<dbReference type="RefSeq" id="XP_021096327.1">
    <property type="nucleotide sequence ID" value="XM_021240668.1"/>
</dbReference>
<dbReference type="GO" id="GO:0004862">
    <property type="term" value="F:cAMP-dependent protein kinase inhibitor activity"/>
    <property type="evidence" value="ECO:0007669"/>
    <property type="project" value="InterPro"/>
</dbReference>
<organism evidence="5 6">
    <name type="scientific">Heterocephalus glaber</name>
    <name type="common">Naked mole rat</name>
    <dbReference type="NCBI Taxonomy" id="10181"/>
    <lineage>
        <taxon>Eukaryota</taxon>
        <taxon>Metazoa</taxon>
        <taxon>Chordata</taxon>
        <taxon>Craniata</taxon>
        <taxon>Vertebrata</taxon>
        <taxon>Euteleostomi</taxon>
        <taxon>Mammalia</taxon>
        <taxon>Eutheria</taxon>
        <taxon>Euarchontoglires</taxon>
        <taxon>Glires</taxon>
        <taxon>Rodentia</taxon>
        <taxon>Hystricomorpha</taxon>
        <taxon>Bathyergidae</taxon>
        <taxon>Heterocephalus</taxon>
    </lineage>
</organism>
<feature type="region of interest" description="Disordered" evidence="4">
    <location>
        <begin position="263"/>
        <end position="289"/>
    </location>
</feature>
<gene>
    <name evidence="6" type="primary">Pkib</name>
</gene>
<evidence type="ECO:0000313" key="6">
    <source>
        <dbReference type="RefSeq" id="XP_021096327.1"/>
    </source>
</evidence>
<dbReference type="CTD" id="5570"/>
<comment type="function">
    <text evidence="1">Extremely potent competitive inhibitor of cAMP-dependent protein kinase activity, this protein interacts with the catalytic subunit of the enzyme after the cAMP-induced dissociation of its regulatory chains.</text>
</comment>